<comment type="caution">
    <text evidence="1">The sequence shown here is derived from an EMBL/GenBank/DDBJ whole genome shotgun (WGS) entry which is preliminary data.</text>
</comment>
<evidence type="ECO:0000313" key="2">
    <source>
        <dbReference type="Proteomes" id="UP001164539"/>
    </source>
</evidence>
<reference evidence="1 2" key="1">
    <citation type="journal article" date="2023" name="Science">
        <title>Complex scaffold remodeling in plant triterpene biosynthesis.</title>
        <authorList>
            <person name="De La Pena R."/>
            <person name="Hodgson H."/>
            <person name="Liu J.C."/>
            <person name="Stephenson M.J."/>
            <person name="Martin A.C."/>
            <person name="Owen C."/>
            <person name="Harkess A."/>
            <person name="Leebens-Mack J."/>
            <person name="Jimenez L.E."/>
            <person name="Osbourn A."/>
            <person name="Sattely E.S."/>
        </authorList>
    </citation>
    <scope>NUCLEOTIDE SEQUENCE [LARGE SCALE GENOMIC DNA]</scope>
    <source>
        <strain evidence="2">cv. JPN11</strain>
        <tissue evidence="1">Leaf</tissue>
    </source>
</reference>
<dbReference type="EMBL" id="CM051396">
    <property type="protein sequence ID" value="KAJ4723984.1"/>
    <property type="molecule type" value="Genomic_DNA"/>
</dbReference>
<evidence type="ECO:0000313" key="1">
    <source>
        <dbReference type="EMBL" id="KAJ4723984.1"/>
    </source>
</evidence>
<gene>
    <name evidence="1" type="ORF">OWV82_007292</name>
</gene>
<name>A0ACC1YKS8_MELAZ</name>
<sequence>MASKTHAVKIYLPYINSSQISSGQKPETQSSIFNLFSSLILGLVLLLFRQQFVNGFAAYRSLRFALVISVMLSFVGASASLLIGIIPGQWHATIRRCSLRISSASLASAVFIMAYVLFLEIFRQVSSGFSEDGGDSFFFYSHQFPVFGKICSGSVEQR</sequence>
<organism evidence="1 2">
    <name type="scientific">Melia azedarach</name>
    <name type="common">Chinaberry tree</name>
    <dbReference type="NCBI Taxonomy" id="155640"/>
    <lineage>
        <taxon>Eukaryota</taxon>
        <taxon>Viridiplantae</taxon>
        <taxon>Streptophyta</taxon>
        <taxon>Embryophyta</taxon>
        <taxon>Tracheophyta</taxon>
        <taxon>Spermatophyta</taxon>
        <taxon>Magnoliopsida</taxon>
        <taxon>eudicotyledons</taxon>
        <taxon>Gunneridae</taxon>
        <taxon>Pentapetalae</taxon>
        <taxon>rosids</taxon>
        <taxon>malvids</taxon>
        <taxon>Sapindales</taxon>
        <taxon>Meliaceae</taxon>
        <taxon>Melia</taxon>
    </lineage>
</organism>
<dbReference type="Proteomes" id="UP001164539">
    <property type="component" value="Chromosome 3"/>
</dbReference>
<keyword evidence="2" id="KW-1185">Reference proteome</keyword>
<accession>A0ACC1YKS8</accession>
<proteinExistence type="predicted"/>
<protein>
    <submittedName>
        <fullName evidence="1">Uncharacterized protein</fullName>
    </submittedName>
</protein>